<evidence type="ECO:0000313" key="3">
    <source>
        <dbReference type="Proteomes" id="UP000006163"/>
    </source>
</evidence>
<name>C0R8L5_BORVA</name>
<gene>
    <name evidence="2" type="ORF">BVAVS116_K0022</name>
</gene>
<evidence type="ECO:0000313" key="2">
    <source>
        <dbReference type="EMBL" id="ACN52803.1"/>
    </source>
</evidence>
<dbReference type="EMBL" id="CP001436">
    <property type="protein sequence ID" value="ACN52803.1"/>
    <property type="molecule type" value="Genomic_DNA"/>
</dbReference>
<keyword evidence="1" id="KW-0812">Transmembrane</keyword>
<accession>C0R8L5</accession>
<organism evidence="2 3">
    <name type="scientific">Borreliella valaisiana VS116</name>
    <dbReference type="NCBI Taxonomy" id="445987"/>
    <lineage>
        <taxon>Bacteria</taxon>
        <taxon>Pseudomonadati</taxon>
        <taxon>Spirochaetota</taxon>
        <taxon>Spirochaetia</taxon>
        <taxon>Spirochaetales</taxon>
        <taxon>Borreliaceae</taxon>
        <taxon>Borreliella</taxon>
    </lineage>
</organism>
<keyword evidence="2" id="KW-0614">Plasmid</keyword>
<keyword evidence="1" id="KW-1133">Transmembrane helix</keyword>
<dbReference type="AlphaFoldDB" id="C0R8L5"/>
<protein>
    <submittedName>
        <fullName evidence="2">CobQ/CobB/MinD/ParA nucleotide binding domain protein</fullName>
    </submittedName>
</protein>
<feature type="transmembrane region" description="Helical" evidence="1">
    <location>
        <begin position="12"/>
        <end position="31"/>
    </location>
</feature>
<geneLocation type="plasmid" evidence="2 3">
    <name>VS116_lp36</name>
</geneLocation>
<sequence length="42" mass="4790">MDKKKPEMITIGSIKIGVCKSMLAVIFLHVLKEIKIQFLMDV</sequence>
<dbReference type="HOGENOM" id="CLU_3248111_0_0_12"/>
<reference evidence="2 3" key="1">
    <citation type="journal article" date="2012" name="J. Bacteriol.">
        <title>Whole-Genome Sequences of Borrelia bissettii, Borrelia valaisiana, and Borrelia spielmanii.</title>
        <authorList>
            <person name="Schutzer S.E."/>
            <person name="Fraser-Liggett C.M."/>
            <person name="Qiu W.G."/>
            <person name="Kraiczy P."/>
            <person name="Mongodin E.F."/>
            <person name="Dunn J.J."/>
            <person name="Luft B.J."/>
            <person name="Casjens S.R."/>
        </authorList>
    </citation>
    <scope>NUCLEOTIDE SEQUENCE [LARGE SCALE GENOMIC DNA]</scope>
    <source>
        <strain evidence="2 3">VS116</strain>
        <plasmid evidence="2">VS116_lp36</plasmid>
    </source>
</reference>
<proteinExistence type="predicted"/>
<keyword evidence="1" id="KW-0472">Membrane</keyword>
<evidence type="ECO:0000256" key="1">
    <source>
        <dbReference type="SAM" id="Phobius"/>
    </source>
</evidence>
<keyword evidence="3" id="KW-1185">Reference proteome</keyword>
<dbReference type="Proteomes" id="UP000006163">
    <property type="component" value="Plasmid VS116_lp36"/>
</dbReference>